<dbReference type="STRING" id="1855283.SAMN05216382_1682"/>
<gene>
    <name evidence="1" type="ORF">SAMN05216382_1682</name>
</gene>
<dbReference type="Proteomes" id="UP000199214">
    <property type="component" value="Unassembled WGS sequence"/>
</dbReference>
<keyword evidence="2" id="KW-1185">Reference proteome</keyword>
<accession>A0A1H7NVD0</accession>
<dbReference type="EMBL" id="FNZZ01000003">
    <property type="protein sequence ID" value="SEL26978.1"/>
    <property type="molecule type" value="Genomic_DNA"/>
</dbReference>
<organism evidence="1 2">
    <name type="scientific">Sphingomonas palmae</name>
    <dbReference type="NCBI Taxonomy" id="1855283"/>
    <lineage>
        <taxon>Bacteria</taxon>
        <taxon>Pseudomonadati</taxon>
        <taxon>Pseudomonadota</taxon>
        <taxon>Alphaproteobacteria</taxon>
        <taxon>Sphingomonadales</taxon>
        <taxon>Sphingomonadaceae</taxon>
        <taxon>Sphingomonas</taxon>
    </lineage>
</organism>
<reference evidence="2" key="1">
    <citation type="submission" date="2016-10" db="EMBL/GenBank/DDBJ databases">
        <authorList>
            <person name="Varghese N."/>
            <person name="Submissions S."/>
        </authorList>
    </citation>
    <scope>NUCLEOTIDE SEQUENCE [LARGE SCALE GENOMIC DNA]</scope>
    <source>
        <strain evidence="2">JS21-1</strain>
    </source>
</reference>
<evidence type="ECO:0000313" key="2">
    <source>
        <dbReference type="Proteomes" id="UP000199214"/>
    </source>
</evidence>
<dbReference type="RefSeq" id="WP_093005313.1">
    <property type="nucleotide sequence ID" value="NZ_FNZZ01000003.1"/>
</dbReference>
<dbReference type="OrthoDB" id="7582968at2"/>
<name>A0A1H7NVD0_9SPHN</name>
<evidence type="ECO:0000313" key="1">
    <source>
        <dbReference type="EMBL" id="SEL26978.1"/>
    </source>
</evidence>
<dbReference type="AlphaFoldDB" id="A0A1H7NVD0"/>
<protein>
    <submittedName>
        <fullName evidence="1">Uncharacterized protein</fullName>
    </submittedName>
</protein>
<sequence length="78" mass="8343">MRAFLVMLGIVALLVLAALLTGFLRFDQTQSAQLPRIEGGQAPRFNADVGRISVGTENKTVAVPDVKVQKPGEPAPQQ</sequence>
<proteinExistence type="predicted"/>